<accession>A0ABV5KF47</accession>
<dbReference type="EMBL" id="JBHMDG010000017">
    <property type="protein sequence ID" value="MFB9314274.1"/>
    <property type="molecule type" value="Genomic_DNA"/>
</dbReference>
<organism evidence="1 2">
    <name type="scientific">Nocardioides plantarum</name>
    <dbReference type="NCBI Taxonomy" id="29299"/>
    <lineage>
        <taxon>Bacteria</taxon>
        <taxon>Bacillati</taxon>
        <taxon>Actinomycetota</taxon>
        <taxon>Actinomycetes</taxon>
        <taxon>Propionibacteriales</taxon>
        <taxon>Nocardioidaceae</taxon>
        <taxon>Nocardioides</taxon>
    </lineage>
</organism>
<dbReference type="RefSeq" id="WP_140009479.1">
    <property type="nucleotide sequence ID" value="NZ_JBHMDG010000017.1"/>
</dbReference>
<reference evidence="1 2" key="1">
    <citation type="submission" date="2024-09" db="EMBL/GenBank/DDBJ databases">
        <authorList>
            <person name="Sun Q."/>
            <person name="Mori K."/>
        </authorList>
    </citation>
    <scope>NUCLEOTIDE SEQUENCE [LARGE SCALE GENOMIC DNA]</scope>
    <source>
        <strain evidence="1 2">JCM 9626</strain>
    </source>
</reference>
<evidence type="ECO:0000313" key="2">
    <source>
        <dbReference type="Proteomes" id="UP001589750"/>
    </source>
</evidence>
<proteinExistence type="predicted"/>
<comment type="caution">
    <text evidence="1">The sequence shown here is derived from an EMBL/GenBank/DDBJ whole genome shotgun (WGS) entry which is preliminary data.</text>
</comment>
<dbReference type="Proteomes" id="UP001589750">
    <property type="component" value="Unassembled WGS sequence"/>
</dbReference>
<gene>
    <name evidence="1" type="ORF">ACFFRI_14560</name>
</gene>
<sequence length="281" mass="29696">MEFAAAAGERVLVNASLVVSIDPTASDPHLVVVNMLACRHAGDTPAPSWTTARNVARGGTREVAASLIYTAERAGTQRCTVTIRTGRPRAYEGPDETNLVTVERESQLTVQAASPSLTEVFRPDLASPVVGAGERAKDFAVLETGSNGELQVVLATYLTSCTSPSGSFDVSVNRNACTPGNSTRRDAVARVVLTMTQEGPERCRKPRTVWQEEMTVSVDVHHRPAVRNLTIHADPDCGDATLHLSFVGLGPASVVLHRSGTLLRVDSDTGQTSAAGDLGPA</sequence>
<protein>
    <submittedName>
        <fullName evidence="1">Uncharacterized protein</fullName>
    </submittedName>
</protein>
<evidence type="ECO:0000313" key="1">
    <source>
        <dbReference type="EMBL" id="MFB9314274.1"/>
    </source>
</evidence>
<name>A0ABV5KF47_9ACTN</name>
<keyword evidence="2" id="KW-1185">Reference proteome</keyword>